<evidence type="ECO:0000256" key="1">
    <source>
        <dbReference type="ARBA" id="ARBA00004651"/>
    </source>
</evidence>
<dbReference type="AlphaFoldDB" id="A0A9E8MKH0"/>
<dbReference type="Proteomes" id="UP001164706">
    <property type="component" value="Chromosome"/>
</dbReference>
<feature type="transmembrane region" description="Helical" evidence="7">
    <location>
        <begin position="128"/>
        <end position="148"/>
    </location>
</feature>
<dbReference type="GO" id="GO:0042918">
    <property type="term" value="P:alkanesulfonate transmembrane transport"/>
    <property type="evidence" value="ECO:0007669"/>
    <property type="project" value="UniProtKB-ARBA"/>
</dbReference>
<feature type="transmembrane region" description="Helical" evidence="7">
    <location>
        <begin position="252"/>
        <end position="271"/>
    </location>
</feature>
<evidence type="ECO:0000313" key="10">
    <source>
        <dbReference type="EMBL" id="WAB81194.1"/>
    </source>
</evidence>
<dbReference type="InterPro" id="IPR035906">
    <property type="entry name" value="MetI-like_sf"/>
</dbReference>
<dbReference type="CDD" id="cd06261">
    <property type="entry name" value="TM_PBP2"/>
    <property type="match status" value="1"/>
</dbReference>
<feature type="transmembrane region" description="Helical" evidence="7">
    <location>
        <begin position="187"/>
        <end position="206"/>
    </location>
</feature>
<feature type="domain" description="ABC transmembrane type-1" evidence="9">
    <location>
        <begin position="117"/>
        <end position="301"/>
    </location>
</feature>
<keyword evidence="11" id="KW-1185">Reference proteome</keyword>
<evidence type="ECO:0000256" key="4">
    <source>
        <dbReference type="ARBA" id="ARBA00022692"/>
    </source>
</evidence>
<organism evidence="10 11">
    <name type="scientific">Microcella daejeonensis</name>
    <dbReference type="NCBI Taxonomy" id="2994971"/>
    <lineage>
        <taxon>Bacteria</taxon>
        <taxon>Bacillati</taxon>
        <taxon>Actinomycetota</taxon>
        <taxon>Actinomycetes</taxon>
        <taxon>Micrococcales</taxon>
        <taxon>Microbacteriaceae</taxon>
        <taxon>Microcella</taxon>
    </lineage>
</organism>
<feature type="transmembrane region" description="Helical" evidence="7">
    <location>
        <begin position="67"/>
        <end position="86"/>
    </location>
</feature>
<dbReference type="Pfam" id="PF00528">
    <property type="entry name" value="BPD_transp_1"/>
    <property type="match status" value="1"/>
</dbReference>
<reference evidence="10" key="1">
    <citation type="submission" date="2022-11" db="EMBL/GenBank/DDBJ databases">
        <title>Description of Microcella daejonensis nov. sp, isolated from riverside soil.</title>
        <authorList>
            <person name="Molina K.M."/>
            <person name="Kim S.B."/>
        </authorList>
    </citation>
    <scope>NUCLEOTIDE SEQUENCE</scope>
    <source>
        <strain evidence="10">MMS21-STM12</strain>
    </source>
</reference>
<keyword evidence="6 7" id="KW-0472">Membrane</keyword>
<feature type="compositionally biased region" description="Low complexity" evidence="8">
    <location>
        <begin position="13"/>
        <end position="26"/>
    </location>
</feature>
<dbReference type="PROSITE" id="PS50928">
    <property type="entry name" value="ABC_TM1"/>
    <property type="match status" value="1"/>
</dbReference>
<evidence type="ECO:0000256" key="2">
    <source>
        <dbReference type="ARBA" id="ARBA00022448"/>
    </source>
</evidence>
<dbReference type="Gene3D" id="1.10.3720.10">
    <property type="entry name" value="MetI-like"/>
    <property type="match status" value="1"/>
</dbReference>
<evidence type="ECO:0000313" key="11">
    <source>
        <dbReference type="Proteomes" id="UP001164706"/>
    </source>
</evidence>
<name>A0A9E8MKH0_9MICO</name>
<keyword evidence="4 7" id="KW-0812">Transmembrane</keyword>
<dbReference type="GO" id="GO:0010438">
    <property type="term" value="P:cellular response to sulfur starvation"/>
    <property type="evidence" value="ECO:0007669"/>
    <property type="project" value="TreeGrafter"/>
</dbReference>
<accession>A0A9E8MKH0</accession>
<dbReference type="PANTHER" id="PTHR30151:SF39">
    <property type="entry name" value="ABC TRANSPORTER PERMEASE PROTEIN"/>
    <property type="match status" value="1"/>
</dbReference>
<dbReference type="PANTHER" id="PTHR30151">
    <property type="entry name" value="ALKANE SULFONATE ABC TRANSPORTER-RELATED, MEMBRANE SUBUNIT"/>
    <property type="match status" value="1"/>
</dbReference>
<protein>
    <submittedName>
        <fullName evidence="10">ABC transporter permease</fullName>
    </submittedName>
</protein>
<evidence type="ECO:0000256" key="6">
    <source>
        <dbReference type="ARBA" id="ARBA00023136"/>
    </source>
</evidence>
<evidence type="ECO:0000256" key="3">
    <source>
        <dbReference type="ARBA" id="ARBA00022475"/>
    </source>
</evidence>
<feature type="compositionally biased region" description="Basic and acidic residues" evidence="8">
    <location>
        <begin position="27"/>
        <end position="36"/>
    </location>
</feature>
<dbReference type="RefSeq" id="WP_267780958.1">
    <property type="nucleotide sequence ID" value="NZ_CP113089.1"/>
</dbReference>
<gene>
    <name evidence="10" type="ORF">OVN18_11720</name>
</gene>
<comment type="subcellular location">
    <subcellularLocation>
        <location evidence="1 7">Cell membrane</location>
        <topology evidence="1 7">Multi-pass membrane protein</topology>
    </subcellularLocation>
</comment>
<feature type="transmembrane region" description="Helical" evidence="7">
    <location>
        <begin position="283"/>
        <end position="303"/>
    </location>
</feature>
<feature type="transmembrane region" description="Helical" evidence="7">
    <location>
        <begin position="160"/>
        <end position="181"/>
    </location>
</feature>
<dbReference type="SUPFAM" id="SSF161098">
    <property type="entry name" value="MetI-like"/>
    <property type="match status" value="1"/>
</dbReference>
<keyword evidence="5 7" id="KW-1133">Transmembrane helix</keyword>
<comment type="similarity">
    <text evidence="7">Belongs to the binding-protein-dependent transport system permease family.</text>
</comment>
<dbReference type="InterPro" id="IPR000515">
    <property type="entry name" value="MetI-like"/>
</dbReference>
<keyword evidence="3" id="KW-1003">Cell membrane</keyword>
<dbReference type="GO" id="GO:0005886">
    <property type="term" value="C:plasma membrane"/>
    <property type="evidence" value="ECO:0007669"/>
    <property type="project" value="UniProtKB-SubCell"/>
</dbReference>
<dbReference type="EMBL" id="CP113089">
    <property type="protein sequence ID" value="WAB81194.1"/>
    <property type="molecule type" value="Genomic_DNA"/>
</dbReference>
<keyword evidence="2 7" id="KW-0813">Transport</keyword>
<dbReference type="KEGG" id="mdb:OVN18_11720"/>
<evidence type="ECO:0000256" key="8">
    <source>
        <dbReference type="SAM" id="MobiDB-lite"/>
    </source>
</evidence>
<proteinExistence type="inferred from homology"/>
<feature type="region of interest" description="Disordered" evidence="8">
    <location>
        <begin position="1"/>
        <end position="36"/>
    </location>
</feature>
<dbReference type="FunFam" id="1.10.3720.10:FF:000003">
    <property type="entry name" value="Aliphatic sulfonate ABC transporter permease"/>
    <property type="match status" value="1"/>
</dbReference>
<evidence type="ECO:0000256" key="7">
    <source>
        <dbReference type="RuleBase" id="RU363032"/>
    </source>
</evidence>
<sequence>MSFDERGAALVPRPSSEGARGAGASARADEAPQDQRRRPSLFGFASSYGFSAAGGDLPESTPGQRRASTVVLGLVVPLAILALWWGTAELSDIPDFLLPSPTQVVDAGIELGSSGLLATYILISLQRVLIGFAIGASIGLALGALVGLSTLASRMLAPTLGAIRAVPSLAWVPLLTIYLGIYEEPKITLIAIGAAFPVFTTVAGALRHVDPHLVEVGRAYGLGRGRLLTTVQLPAVVPAIVSGLRLALAQAWLFLVAAELIASSMGLGFLLTDSQNNGRMDRIFLAIILLAILGKSTDALVGLGERALLKRWG</sequence>
<evidence type="ECO:0000256" key="5">
    <source>
        <dbReference type="ARBA" id="ARBA00022989"/>
    </source>
</evidence>
<evidence type="ECO:0000259" key="9">
    <source>
        <dbReference type="PROSITE" id="PS50928"/>
    </source>
</evidence>